<dbReference type="InterPro" id="IPR051938">
    <property type="entry name" value="Apopto_cytoskel_mod"/>
</dbReference>
<dbReference type="SMART" id="SM00271">
    <property type="entry name" value="DnaJ"/>
    <property type="match status" value="1"/>
</dbReference>
<dbReference type="Proteomes" id="UP000887564">
    <property type="component" value="Unplaced"/>
</dbReference>
<keyword evidence="3" id="KW-1185">Reference proteome</keyword>
<dbReference type="PANTHER" id="PTHR44145:SF3">
    <property type="entry name" value="DNAJ HOMOLOG SUBFAMILY A MEMBER 3, MITOCHONDRIAL"/>
    <property type="match status" value="1"/>
</dbReference>
<dbReference type="AlphaFoldDB" id="A0A914RAT3"/>
<name>A0A914RAT3_PAREQ</name>
<organism evidence="3 4">
    <name type="scientific">Parascaris equorum</name>
    <name type="common">Equine roundworm</name>
    <dbReference type="NCBI Taxonomy" id="6256"/>
    <lineage>
        <taxon>Eukaryota</taxon>
        <taxon>Metazoa</taxon>
        <taxon>Ecdysozoa</taxon>
        <taxon>Nematoda</taxon>
        <taxon>Chromadorea</taxon>
        <taxon>Rhabditida</taxon>
        <taxon>Spirurina</taxon>
        <taxon>Ascaridomorpha</taxon>
        <taxon>Ascaridoidea</taxon>
        <taxon>Ascarididae</taxon>
        <taxon>Parascaris</taxon>
    </lineage>
</organism>
<feature type="domain" description="J" evidence="2">
    <location>
        <begin position="12"/>
        <end position="91"/>
    </location>
</feature>
<dbReference type="WBParaSite" id="PEQ_0000182001-mRNA-1">
    <property type="protein sequence ID" value="PEQ_0000182001-mRNA-1"/>
    <property type="gene ID" value="PEQ_0000182001"/>
</dbReference>
<dbReference type="SUPFAM" id="SSF46565">
    <property type="entry name" value="Chaperone J-domain"/>
    <property type="match status" value="1"/>
</dbReference>
<keyword evidence="1" id="KW-0143">Chaperone</keyword>
<accession>A0A914RAT3</accession>
<dbReference type="PANTHER" id="PTHR44145">
    <property type="entry name" value="DNAJ HOMOLOG SUBFAMILY A MEMBER 3, MITOCHONDRIAL"/>
    <property type="match status" value="1"/>
</dbReference>
<reference evidence="4" key="1">
    <citation type="submission" date="2022-11" db="UniProtKB">
        <authorList>
            <consortium name="WormBaseParasite"/>
        </authorList>
    </citation>
    <scope>IDENTIFICATION</scope>
</reference>
<dbReference type="InterPro" id="IPR036869">
    <property type="entry name" value="J_dom_sf"/>
</dbReference>
<evidence type="ECO:0000313" key="4">
    <source>
        <dbReference type="WBParaSite" id="PEQ_0000182001-mRNA-1"/>
    </source>
</evidence>
<protein>
    <submittedName>
        <fullName evidence="4">J domain-containing protein</fullName>
    </submittedName>
</protein>
<dbReference type="Gene3D" id="1.10.287.110">
    <property type="entry name" value="DnaJ domain"/>
    <property type="match status" value="1"/>
</dbReference>
<dbReference type="Pfam" id="PF00226">
    <property type="entry name" value="DnaJ"/>
    <property type="match status" value="1"/>
</dbReference>
<evidence type="ECO:0000313" key="3">
    <source>
        <dbReference type="Proteomes" id="UP000887564"/>
    </source>
</evidence>
<sequence length="91" mass="10555">MRSVSVSASLSNHYETLGIDQSADAKQIKAAYYELSKKYHPDRHIDADDKQYAAIKFQEVYFDKVQPMWKRREGGRLYHPPLPCVSRNHGD</sequence>
<dbReference type="PROSITE" id="PS50076">
    <property type="entry name" value="DNAJ_2"/>
    <property type="match status" value="1"/>
</dbReference>
<dbReference type="PRINTS" id="PR00625">
    <property type="entry name" value="JDOMAIN"/>
</dbReference>
<dbReference type="CDD" id="cd06257">
    <property type="entry name" value="DnaJ"/>
    <property type="match status" value="1"/>
</dbReference>
<proteinExistence type="predicted"/>
<dbReference type="InterPro" id="IPR001623">
    <property type="entry name" value="DnaJ_domain"/>
</dbReference>
<evidence type="ECO:0000259" key="2">
    <source>
        <dbReference type="PROSITE" id="PS50076"/>
    </source>
</evidence>
<evidence type="ECO:0000256" key="1">
    <source>
        <dbReference type="ARBA" id="ARBA00023186"/>
    </source>
</evidence>